<dbReference type="KEGG" id="lrs:PX52LOC_04513"/>
<feature type="compositionally biased region" description="Basic and acidic residues" evidence="1">
    <location>
        <begin position="7"/>
        <end position="24"/>
    </location>
</feature>
<reference evidence="3" key="1">
    <citation type="submission" date="2019-08" db="EMBL/GenBank/DDBJ databases">
        <title>Limnoglobus roseus gen. nov., sp. nov., a novel freshwater planctomycete with a giant genome from the family Gemmataceae.</title>
        <authorList>
            <person name="Kulichevskaya I.S."/>
            <person name="Naumoff D.G."/>
            <person name="Miroshnikov K."/>
            <person name="Ivanova A."/>
            <person name="Philippov D.A."/>
            <person name="Hakobyan A."/>
            <person name="Rijpstra I.C."/>
            <person name="Sinninghe Damste J.S."/>
            <person name="Liesack W."/>
            <person name="Dedysh S.N."/>
        </authorList>
    </citation>
    <scope>NUCLEOTIDE SEQUENCE [LARGE SCALE GENOMIC DNA]</scope>
    <source>
        <strain evidence="3">PX52</strain>
    </source>
</reference>
<gene>
    <name evidence="2" type="ORF">PX52LOC_04513</name>
</gene>
<evidence type="ECO:0000313" key="3">
    <source>
        <dbReference type="Proteomes" id="UP000324974"/>
    </source>
</evidence>
<sequence>MGLSPEEMAKRVAEVEKRQKFDQETENVRYEKIRAEVERAEQAIEDYGKQHRSTAGLLKLMREKILEDLEKQRVKNLKDIESAAAQFKVVETGLAHLAKQLDEVRKTAAGPADIKVVLEKVQAIDQRVKALEGKIA</sequence>
<evidence type="ECO:0000256" key="1">
    <source>
        <dbReference type="SAM" id="MobiDB-lite"/>
    </source>
</evidence>
<keyword evidence="3" id="KW-1185">Reference proteome</keyword>
<dbReference type="Proteomes" id="UP000324974">
    <property type="component" value="Chromosome"/>
</dbReference>
<evidence type="ECO:0000313" key="2">
    <source>
        <dbReference type="EMBL" id="QEL17523.1"/>
    </source>
</evidence>
<dbReference type="RefSeq" id="WP_149112119.1">
    <property type="nucleotide sequence ID" value="NZ_CP042425.1"/>
</dbReference>
<evidence type="ECO:0008006" key="4">
    <source>
        <dbReference type="Google" id="ProtNLM"/>
    </source>
</evidence>
<name>A0A5C1AGZ8_9BACT</name>
<organism evidence="2 3">
    <name type="scientific">Limnoglobus roseus</name>
    <dbReference type="NCBI Taxonomy" id="2598579"/>
    <lineage>
        <taxon>Bacteria</taxon>
        <taxon>Pseudomonadati</taxon>
        <taxon>Planctomycetota</taxon>
        <taxon>Planctomycetia</taxon>
        <taxon>Gemmatales</taxon>
        <taxon>Gemmataceae</taxon>
        <taxon>Limnoglobus</taxon>
    </lineage>
</organism>
<feature type="region of interest" description="Disordered" evidence="1">
    <location>
        <begin position="1"/>
        <end position="24"/>
    </location>
</feature>
<proteinExistence type="predicted"/>
<protein>
    <recommendedName>
        <fullName evidence="4">Chromosome partition protein Smc</fullName>
    </recommendedName>
</protein>
<accession>A0A5C1AGZ8</accession>
<dbReference type="AlphaFoldDB" id="A0A5C1AGZ8"/>
<dbReference type="EMBL" id="CP042425">
    <property type="protein sequence ID" value="QEL17523.1"/>
    <property type="molecule type" value="Genomic_DNA"/>
</dbReference>